<dbReference type="HOGENOM" id="CLU_003041_1_3_1"/>
<dbReference type="GO" id="GO:0003724">
    <property type="term" value="F:RNA helicase activity"/>
    <property type="evidence" value="ECO:0007669"/>
    <property type="project" value="UniProtKB-EC"/>
</dbReference>
<dbReference type="PROSITE" id="PS51194">
    <property type="entry name" value="HELICASE_CTER"/>
    <property type="match status" value="1"/>
</dbReference>
<dbReference type="CDD" id="cd00268">
    <property type="entry name" value="DEADc"/>
    <property type="match status" value="1"/>
</dbReference>
<evidence type="ECO:0000313" key="9">
    <source>
        <dbReference type="EMBL" id="ELA41465.1"/>
    </source>
</evidence>
<proteinExistence type="predicted"/>
<evidence type="ECO:0000256" key="6">
    <source>
        <dbReference type="SAM" id="MobiDB-lite"/>
    </source>
</evidence>
<keyword evidence="1" id="KW-0547">Nucleotide-binding</keyword>
<evidence type="ECO:0000256" key="3">
    <source>
        <dbReference type="ARBA" id="ARBA00022806"/>
    </source>
</evidence>
<dbReference type="InterPro" id="IPR001650">
    <property type="entry name" value="Helicase_C-like"/>
</dbReference>
<dbReference type="PANTHER" id="PTHR47959">
    <property type="entry name" value="ATP-DEPENDENT RNA HELICASE RHLE-RELATED"/>
    <property type="match status" value="1"/>
</dbReference>
<dbReference type="PANTHER" id="PTHR47959:SF8">
    <property type="entry name" value="RNA HELICASE"/>
    <property type="match status" value="1"/>
</dbReference>
<organism evidence="9 10">
    <name type="scientific">Vittaforma corneae (strain ATCC 50505)</name>
    <name type="common">Microsporidian parasite</name>
    <name type="synonym">Nosema corneum</name>
    <dbReference type="NCBI Taxonomy" id="993615"/>
    <lineage>
        <taxon>Eukaryota</taxon>
        <taxon>Fungi</taxon>
        <taxon>Fungi incertae sedis</taxon>
        <taxon>Microsporidia</taxon>
        <taxon>Nosematidae</taxon>
        <taxon>Vittaforma</taxon>
    </lineage>
</organism>
<feature type="domain" description="Helicase ATP-binding" evidence="7">
    <location>
        <begin position="38"/>
        <end position="175"/>
    </location>
</feature>
<dbReference type="GO" id="GO:0016887">
    <property type="term" value="F:ATP hydrolysis activity"/>
    <property type="evidence" value="ECO:0007669"/>
    <property type="project" value="RHEA"/>
</dbReference>
<dbReference type="GeneID" id="19882160"/>
<dbReference type="InterPro" id="IPR014001">
    <property type="entry name" value="Helicase_ATP-bd"/>
</dbReference>
<evidence type="ECO:0000259" key="7">
    <source>
        <dbReference type="PROSITE" id="PS51192"/>
    </source>
</evidence>
<keyword evidence="5" id="KW-0694">RNA-binding</keyword>
<reference evidence="10" key="1">
    <citation type="submission" date="2011-05" db="EMBL/GenBank/DDBJ databases">
        <title>The genome sequence of Vittaforma corneae strain ATCC 50505.</title>
        <authorList>
            <consortium name="The Broad Institute Genome Sequencing Platform"/>
            <person name="Cuomo C."/>
            <person name="Didier E."/>
            <person name="Bowers L."/>
            <person name="Young S.K."/>
            <person name="Zeng Q."/>
            <person name="Gargeya S."/>
            <person name="Fitzgerald M."/>
            <person name="Haas B."/>
            <person name="Abouelleil A."/>
            <person name="Alvarado L."/>
            <person name="Arachchi H.M."/>
            <person name="Berlin A."/>
            <person name="Chapman S.B."/>
            <person name="Gearin G."/>
            <person name="Goldberg J."/>
            <person name="Griggs A."/>
            <person name="Gujja S."/>
            <person name="Hansen M."/>
            <person name="Heiman D."/>
            <person name="Howarth C."/>
            <person name="Larimer J."/>
            <person name="Lui A."/>
            <person name="MacDonald P.J.P."/>
            <person name="McCowen C."/>
            <person name="Montmayeur A."/>
            <person name="Murphy C."/>
            <person name="Neiman D."/>
            <person name="Pearson M."/>
            <person name="Priest M."/>
            <person name="Roberts A."/>
            <person name="Saif S."/>
            <person name="Shea T."/>
            <person name="Sisk P."/>
            <person name="Stolte C."/>
            <person name="Sykes S."/>
            <person name="Wortman J."/>
            <person name="Nusbaum C."/>
            <person name="Birren B."/>
        </authorList>
    </citation>
    <scope>NUCLEOTIDE SEQUENCE [LARGE SCALE GENOMIC DNA]</scope>
    <source>
        <strain evidence="10">ATCC 50505</strain>
    </source>
</reference>
<evidence type="ECO:0000256" key="2">
    <source>
        <dbReference type="ARBA" id="ARBA00022801"/>
    </source>
</evidence>
<dbReference type="SMART" id="SM00490">
    <property type="entry name" value="HELICc"/>
    <property type="match status" value="1"/>
</dbReference>
<name>L2GLT4_VITCO</name>
<dbReference type="RefSeq" id="XP_007604895.1">
    <property type="nucleotide sequence ID" value="XM_007604833.1"/>
</dbReference>
<evidence type="ECO:0000313" key="10">
    <source>
        <dbReference type="Proteomes" id="UP000011082"/>
    </source>
</evidence>
<evidence type="ECO:0000256" key="4">
    <source>
        <dbReference type="ARBA" id="ARBA00022840"/>
    </source>
</evidence>
<dbReference type="Gene3D" id="3.40.50.300">
    <property type="entry name" value="P-loop containing nucleotide triphosphate hydrolases"/>
    <property type="match status" value="3"/>
</dbReference>
<dbReference type="InterPro" id="IPR050079">
    <property type="entry name" value="DEAD_box_RNA_helicase"/>
</dbReference>
<dbReference type="PROSITE" id="PS51192">
    <property type="entry name" value="HELICASE_ATP_BIND_1"/>
    <property type="match status" value="1"/>
</dbReference>
<dbReference type="InterPro" id="IPR011545">
    <property type="entry name" value="DEAD/DEAH_box_helicase_dom"/>
</dbReference>
<dbReference type="SUPFAM" id="SSF52540">
    <property type="entry name" value="P-loop containing nucleoside triphosphate hydrolases"/>
    <property type="match status" value="1"/>
</dbReference>
<feature type="domain" description="Helicase C-terminal" evidence="8">
    <location>
        <begin position="192"/>
        <end position="332"/>
    </location>
</feature>
<sequence>MTEVKRIKAGSFKTMGLHPQLLKNIPFDNPTPIQRKTVPLVMEGRSLMGIARTGSGKTLCYLIPVIMNAINNQNSLILLPTKELVLQVKSIFKILSNQVPLTGTVVITTLKSMELKDISLLVVDEIDRILEEPSLNAFFESISEKVACQKVYFSATLPDEPLDIPIVQVESKIPEHIQNYFFYVPSESKENALLNILDRTKKTIVFVATRYGVEFLLAVLEKFSYKAKGIYSSMDDDARKESFGEFMSGKIKILVVTDVAARGLDIPHLDVSISYDLSDEKTFVHRVGRVRGMGEQYSLVTYSDVFHFFNIKETHLNSVEIGTIPQNLLDKYDLSDLDHLKYLAMRGYQRCLDFRRKVSVPAEFKSLVESFEVHSKFKIRNTLADELKKMKAKKIESSKQEEVSFKDQFYIPYSKNERRTHCSAFSVAKDDYVKERRPRQRPSQRIASKPKS</sequence>
<dbReference type="InParanoid" id="L2GLT4"/>
<dbReference type="OMA" id="CIVNYDI"/>
<dbReference type="Pfam" id="PF00270">
    <property type="entry name" value="DEAD"/>
    <property type="match status" value="2"/>
</dbReference>
<dbReference type="Proteomes" id="UP000011082">
    <property type="component" value="Unassembled WGS sequence"/>
</dbReference>
<evidence type="ECO:0000259" key="8">
    <source>
        <dbReference type="PROSITE" id="PS51194"/>
    </source>
</evidence>
<dbReference type="Pfam" id="PF00271">
    <property type="entry name" value="Helicase_C"/>
    <property type="match status" value="1"/>
</dbReference>
<evidence type="ECO:0000256" key="5">
    <source>
        <dbReference type="ARBA" id="ARBA00022884"/>
    </source>
</evidence>
<dbReference type="GO" id="GO:0003723">
    <property type="term" value="F:RNA binding"/>
    <property type="evidence" value="ECO:0007669"/>
    <property type="project" value="UniProtKB-KW"/>
</dbReference>
<dbReference type="GO" id="GO:0005524">
    <property type="term" value="F:ATP binding"/>
    <property type="evidence" value="ECO:0007669"/>
    <property type="project" value="UniProtKB-KW"/>
</dbReference>
<dbReference type="SMART" id="SM00487">
    <property type="entry name" value="DEXDc"/>
    <property type="match status" value="1"/>
</dbReference>
<dbReference type="VEuPathDB" id="MicrosporidiaDB:VICG_01449"/>
<dbReference type="OrthoDB" id="2194948at2759"/>
<dbReference type="CDD" id="cd18787">
    <property type="entry name" value="SF2_C_DEAD"/>
    <property type="match status" value="1"/>
</dbReference>
<accession>L2GLT4</accession>
<feature type="compositionally biased region" description="Basic residues" evidence="6">
    <location>
        <begin position="436"/>
        <end position="452"/>
    </location>
</feature>
<dbReference type="InterPro" id="IPR027417">
    <property type="entry name" value="P-loop_NTPase"/>
</dbReference>
<keyword evidence="10" id="KW-1185">Reference proteome</keyword>
<gene>
    <name evidence="9" type="ORF">VICG_01449</name>
</gene>
<dbReference type="EMBL" id="JH370143">
    <property type="protein sequence ID" value="ELA41465.1"/>
    <property type="molecule type" value="Genomic_DNA"/>
</dbReference>
<dbReference type="STRING" id="993615.L2GLT4"/>
<keyword evidence="4" id="KW-0067">ATP-binding</keyword>
<protein>
    <submittedName>
        <fullName evidence="9">Uncharacterized protein</fullName>
    </submittedName>
</protein>
<dbReference type="InterPro" id="IPR044742">
    <property type="entry name" value="DEAD/DEAH_RhlB"/>
</dbReference>
<dbReference type="GO" id="GO:0005829">
    <property type="term" value="C:cytosol"/>
    <property type="evidence" value="ECO:0007669"/>
    <property type="project" value="TreeGrafter"/>
</dbReference>
<keyword evidence="3" id="KW-0347">Helicase</keyword>
<evidence type="ECO:0000256" key="1">
    <source>
        <dbReference type="ARBA" id="ARBA00022741"/>
    </source>
</evidence>
<dbReference type="AlphaFoldDB" id="L2GLT4"/>
<keyword evidence="2" id="KW-0378">Hydrolase</keyword>
<feature type="region of interest" description="Disordered" evidence="6">
    <location>
        <begin position="433"/>
        <end position="452"/>
    </location>
</feature>